<name>A0A2Z4Y7F5_SUMC1</name>
<sequence length="351" mass="38666">MNPSAPKSNNGWPSEPPVVEEICRVIRANSRFLICGHARPDGDCLGSCLGLYGILQEMGKTVRFFTPGPIQEFFHFLPNIEHTITTPPQPIEGEIVIYVDCGDFDRVDELYRPAGFVINIDHHLSNATFGALNWVDTEAAAAGEQIYRLARALEVPISRNVATCLFTAIMADTGGFRFSNTDQNAFRAVAHLVECGANPAAIAEAVFENRKPQAVWITGHIYQTLKYEFDGRFVWNEMRRDLYEAAGGDEFEPEGLCSDMRAIAGVEVSVLFHETPEGWCRIGLRSKGKVNVSELARMLGGGGHHNASGAYVKEPYESARDRALETIRAYLAARFEQPDALTAATAVAPKE</sequence>
<dbReference type="InterPro" id="IPR003156">
    <property type="entry name" value="DHHA1_dom"/>
</dbReference>
<dbReference type="InterPro" id="IPR001667">
    <property type="entry name" value="DDH_dom"/>
</dbReference>
<dbReference type="InterPro" id="IPR051319">
    <property type="entry name" value="Oligoribo/pAp-PDE_c-di-AMP_PDE"/>
</dbReference>
<feature type="domain" description="DHHA1" evidence="2">
    <location>
        <begin position="256"/>
        <end position="332"/>
    </location>
</feature>
<dbReference type="PANTHER" id="PTHR47618">
    <property type="entry name" value="BIFUNCTIONAL OLIGORIBONUCLEASE AND PAP PHOSPHATASE NRNA"/>
    <property type="match status" value="1"/>
</dbReference>
<evidence type="ECO:0000313" key="3">
    <source>
        <dbReference type="EMBL" id="AXA36778.1"/>
    </source>
</evidence>
<evidence type="ECO:0000313" key="4">
    <source>
        <dbReference type="Proteomes" id="UP000262583"/>
    </source>
</evidence>
<dbReference type="Proteomes" id="UP000262583">
    <property type="component" value="Chromosome"/>
</dbReference>
<proteinExistence type="predicted"/>
<dbReference type="Gene3D" id="3.10.310.30">
    <property type="match status" value="1"/>
</dbReference>
<dbReference type="InterPro" id="IPR038763">
    <property type="entry name" value="DHH_sf"/>
</dbReference>
<accession>A0A2Z4Y7F5</accession>
<evidence type="ECO:0000259" key="2">
    <source>
        <dbReference type="Pfam" id="PF02272"/>
    </source>
</evidence>
<dbReference type="Gene3D" id="3.90.1640.10">
    <property type="entry name" value="inorganic pyrophosphatase (n-terminal core)"/>
    <property type="match status" value="1"/>
</dbReference>
<dbReference type="Pfam" id="PF02272">
    <property type="entry name" value="DHHA1"/>
    <property type="match status" value="1"/>
</dbReference>
<dbReference type="EMBL" id="CP030759">
    <property type="protein sequence ID" value="AXA36778.1"/>
    <property type="molecule type" value="Genomic_DNA"/>
</dbReference>
<protein>
    <submittedName>
        <fullName evidence="3">3'-to-5' oligoribonuclease A</fullName>
    </submittedName>
</protein>
<gene>
    <name evidence="3" type="ORF">BRCON_2001</name>
</gene>
<feature type="domain" description="DDH" evidence="1">
    <location>
        <begin position="32"/>
        <end position="169"/>
    </location>
</feature>
<organism evidence="3 4">
    <name type="scientific">Sumerlaea chitinivorans</name>
    <dbReference type="NCBI Taxonomy" id="2250252"/>
    <lineage>
        <taxon>Bacteria</taxon>
        <taxon>Candidatus Sumerlaeota</taxon>
        <taxon>Candidatus Sumerlaeia</taxon>
        <taxon>Candidatus Sumerlaeales</taxon>
        <taxon>Candidatus Sumerlaeaceae</taxon>
        <taxon>Candidatus Sumerlaea</taxon>
    </lineage>
</organism>
<dbReference type="PANTHER" id="PTHR47618:SF1">
    <property type="entry name" value="BIFUNCTIONAL OLIGORIBONUCLEASE AND PAP PHOSPHATASE NRNA"/>
    <property type="match status" value="1"/>
</dbReference>
<dbReference type="GO" id="GO:0003676">
    <property type="term" value="F:nucleic acid binding"/>
    <property type="evidence" value="ECO:0007669"/>
    <property type="project" value="InterPro"/>
</dbReference>
<dbReference type="KEGG" id="schv:BRCON_2001"/>
<dbReference type="AlphaFoldDB" id="A0A2Z4Y7F5"/>
<evidence type="ECO:0000259" key="1">
    <source>
        <dbReference type="Pfam" id="PF01368"/>
    </source>
</evidence>
<dbReference type="SUPFAM" id="SSF64182">
    <property type="entry name" value="DHH phosphoesterases"/>
    <property type="match status" value="1"/>
</dbReference>
<dbReference type="Pfam" id="PF01368">
    <property type="entry name" value="DHH"/>
    <property type="match status" value="1"/>
</dbReference>
<reference evidence="3 4" key="1">
    <citation type="submission" date="2018-05" db="EMBL/GenBank/DDBJ databases">
        <title>A metagenomic window into the 2 km-deep terrestrial subsurface aquifer revealed taxonomically and functionally diverse microbial community comprising novel uncultured bacterial lineages.</title>
        <authorList>
            <person name="Kadnikov V.V."/>
            <person name="Mardanov A.V."/>
            <person name="Beletsky A.V."/>
            <person name="Banks D."/>
            <person name="Pimenov N.V."/>
            <person name="Frank Y.A."/>
            <person name="Karnachuk O.V."/>
            <person name="Ravin N.V."/>
        </authorList>
    </citation>
    <scope>NUCLEOTIDE SEQUENCE [LARGE SCALE GENOMIC DNA]</scope>
    <source>
        <strain evidence="3">BY</strain>
    </source>
</reference>